<evidence type="ECO:0000313" key="1">
    <source>
        <dbReference type="EMBL" id="ASW27613.1"/>
    </source>
</evidence>
<name>A0A248XD27_9CAUD</name>
<organism evidence="1 2">
    <name type="scientific">Klebsiella phage YMC15/11/N53_KPN_BP</name>
    <dbReference type="NCBI Taxonomy" id="2026101"/>
    <lineage>
        <taxon>Viruses</taxon>
        <taxon>Duplodnaviria</taxon>
        <taxon>Heunggongvirae</taxon>
        <taxon>Uroviricota</taxon>
        <taxon>Caudoviricetes</taxon>
        <taxon>Casjensviridae</taxon>
        <taxon>Yonseivirus</taxon>
        <taxon>Yonseivirus N137</taxon>
    </lineage>
</organism>
<dbReference type="Proteomes" id="UP000223139">
    <property type="component" value="Segment"/>
</dbReference>
<accession>A0A248XD27</accession>
<reference evidence="1 2" key="1">
    <citation type="submission" date="2017-07" db="EMBL/GenBank/DDBJ databases">
        <title>Complete Genome Sequence of the Klebsiella phage YMC15/11/N53_KPN_BP.</title>
        <authorList>
            <person name="Jeon J."/>
            <person name="Yong D."/>
            <person name="Lee K."/>
        </authorList>
    </citation>
    <scope>NUCLEOTIDE SEQUENCE [LARGE SCALE GENOMIC DNA]</scope>
</reference>
<dbReference type="EMBL" id="MF476924">
    <property type="protein sequence ID" value="ASW27613.1"/>
    <property type="molecule type" value="Genomic_DNA"/>
</dbReference>
<gene>
    <name evidence="1" type="ORF">KPNN53_072</name>
</gene>
<sequence>MNTELLKAYATTRADRLDQVRSKIAILNSIIADIEDEATRVYTEVLGNTMVDPDADEGAFVKVDKEYAEMAADLRSARETNRVLLAHLTAALVRAPFLNLFANGDTPNES</sequence>
<proteinExistence type="predicted"/>
<protein>
    <submittedName>
        <fullName evidence="1">Uncharacterized protein</fullName>
    </submittedName>
</protein>
<evidence type="ECO:0000313" key="2">
    <source>
        <dbReference type="Proteomes" id="UP000223139"/>
    </source>
</evidence>